<feature type="domain" description="Pyridoxamine 5'-phosphate oxidase N-terminal" evidence="2">
    <location>
        <begin position="3"/>
        <end position="130"/>
    </location>
</feature>
<dbReference type="GO" id="GO:0070967">
    <property type="term" value="F:coenzyme F420 binding"/>
    <property type="evidence" value="ECO:0007669"/>
    <property type="project" value="TreeGrafter"/>
</dbReference>
<sequence>MFDDRALAFLGEVRFARLATNGRDGFPHNVPIWFDLEPNADASHDLLFISDRTASKTRNALADPRAGVTIGGDPADGQGYLIRGTITVEEDPGRAVTHRMIDRYETGTPRATQLREAWKDDDIVVLRLRPTSIVKVWG</sequence>
<evidence type="ECO:0000259" key="2">
    <source>
        <dbReference type="Pfam" id="PF01243"/>
    </source>
</evidence>
<dbReference type="PANTHER" id="PTHR35176:SF6">
    <property type="entry name" value="HEME OXYGENASE HI_0854-RELATED"/>
    <property type="match status" value="1"/>
</dbReference>
<dbReference type="Gene3D" id="2.30.110.10">
    <property type="entry name" value="Electron Transport, Fmn-binding Protein, Chain A"/>
    <property type="match status" value="1"/>
</dbReference>
<dbReference type="PANTHER" id="PTHR35176">
    <property type="entry name" value="HEME OXYGENASE HI_0854-RELATED"/>
    <property type="match status" value="1"/>
</dbReference>
<organism evidence="3">
    <name type="scientific">freshwater metagenome</name>
    <dbReference type="NCBI Taxonomy" id="449393"/>
    <lineage>
        <taxon>unclassified sequences</taxon>
        <taxon>metagenomes</taxon>
        <taxon>ecological metagenomes</taxon>
    </lineage>
</organism>
<protein>
    <submittedName>
        <fullName evidence="3">Unannotated protein</fullName>
    </submittedName>
</protein>
<dbReference type="SUPFAM" id="SSF50475">
    <property type="entry name" value="FMN-binding split barrel"/>
    <property type="match status" value="1"/>
</dbReference>
<dbReference type="InterPro" id="IPR011576">
    <property type="entry name" value="Pyridox_Oxase_N"/>
</dbReference>
<evidence type="ECO:0000256" key="1">
    <source>
        <dbReference type="ARBA" id="ARBA00023002"/>
    </source>
</evidence>
<name>A0A6J6FBP2_9ZZZZ</name>
<dbReference type="InterPro" id="IPR052019">
    <property type="entry name" value="F420H2_bilvrd_red/Heme_oxyg"/>
</dbReference>
<evidence type="ECO:0000313" key="3">
    <source>
        <dbReference type="EMBL" id="CAB4584394.1"/>
    </source>
</evidence>
<dbReference type="GO" id="GO:0016627">
    <property type="term" value="F:oxidoreductase activity, acting on the CH-CH group of donors"/>
    <property type="evidence" value="ECO:0007669"/>
    <property type="project" value="TreeGrafter"/>
</dbReference>
<dbReference type="Pfam" id="PF01243">
    <property type="entry name" value="PNPOx_N"/>
    <property type="match status" value="1"/>
</dbReference>
<keyword evidence="1" id="KW-0560">Oxidoreductase</keyword>
<proteinExistence type="predicted"/>
<gene>
    <name evidence="3" type="ORF">UFOPK1722_01248</name>
</gene>
<dbReference type="AlphaFoldDB" id="A0A6J6FBP2"/>
<reference evidence="3" key="1">
    <citation type="submission" date="2020-05" db="EMBL/GenBank/DDBJ databases">
        <authorList>
            <person name="Chiriac C."/>
            <person name="Salcher M."/>
            <person name="Ghai R."/>
            <person name="Kavagutti S V."/>
        </authorList>
    </citation>
    <scope>NUCLEOTIDE SEQUENCE</scope>
</reference>
<dbReference type="EMBL" id="CAEZTS010000112">
    <property type="protein sequence ID" value="CAB4584394.1"/>
    <property type="molecule type" value="Genomic_DNA"/>
</dbReference>
<accession>A0A6J6FBP2</accession>
<dbReference type="InterPro" id="IPR012349">
    <property type="entry name" value="Split_barrel_FMN-bd"/>
</dbReference>
<dbReference type="GO" id="GO:0005829">
    <property type="term" value="C:cytosol"/>
    <property type="evidence" value="ECO:0007669"/>
    <property type="project" value="TreeGrafter"/>
</dbReference>